<dbReference type="GO" id="GO:0098797">
    <property type="term" value="C:plasma membrane protein complex"/>
    <property type="evidence" value="ECO:0007669"/>
    <property type="project" value="TreeGrafter"/>
</dbReference>
<dbReference type="RefSeq" id="WP_112111754.1">
    <property type="nucleotide sequence ID" value="NZ_QLSZ01000001.1"/>
</dbReference>
<dbReference type="PANTHER" id="PTHR33446:SF2">
    <property type="entry name" value="PROTEIN TONB"/>
    <property type="match status" value="1"/>
</dbReference>
<feature type="compositionally biased region" description="Polar residues" evidence="1">
    <location>
        <begin position="59"/>
        <end position="68"/>
    </location>
</feature>
<dbReference type="OrthoDB" id="1095452at2"/>
<organism evidence="3 4">
    <name type="scientific">Flavobacterium aciduliphilum</name>
    <dbReference type="NCBI Taxonomy" id="1101402"/>
    <lineage>
        <taxon>Bacteria</taxon>
        <taxon>Pseudomonadati</taxon>
        <taxon>Bacteroidota</taxon>
        <taxon>Flavobacteriia</taxon>
        <taxon>Flavobacteriales</taxon>
        <taxon>Flavobacteriaceae</taxon>
        <taxon>Flavobacterium</taxon>
    </lineage>
</organism>
<dbReference type="EMBL" id="QLSZ01000001">
    <property type="protein sequence ID" value="RAR75375.1"/>
    <property type="molecule type" value="Genomic_DNA"/>
</dbReference>
<dbReference type="Gene3D" id="3.30.1150.10">
    <property type="match status" value="1"/>
</dbReference>
<dbReference type="AlphaFoldDB" id="A0A328YRF8"/>
<evidence type="ECO:0000313" key="4">
    <source>
        <dbReference type="Proteomes" id="UP000248840"/>
    </source>
</evidence>
<dbReference type="InterPro" id="IPR051045">
    <property type="entry name" value="TonB-dependent_transducer"/>
</dbReference>
<gene>
    <name evidence="3" type="ORF">CLV55_10170</name>
</gene>
<feature type="domain" description="TonB C-terminal" evidence="2">
    <location>
        <begin position="77"/>
        <end position="168"/>
    </location>
</feature>
<sequence length="168" mass="18853">MKTCCLFMLLSMGICFGQAKKTNQSKKENSKSEKVVVEERNPNTLTDSQDAPVFDEGPDNTTPLNASSAEVKPTFPGGEKNFYMYFSKNFHYPEDMIDTNLKGQIIASFIVEKDGSITDIKIVRGLHVSTDKEVLRVLKMMPKWLPAEQNGKKVRCSFMVPISVYASN</sequence>
<name>A0A328YRF8_9FLAO</name>
<accession>A0A328YRF8</accession>
<dbReference type="PROSITE" id="PS52015">
    <property type="entry name" value="TONB_CTD"/>
    <property type="match status" value="1"/>
</dbReference>
<dbReference type="PANTHER" id="PTHR33446">
    <property type="entry name" value="PROTEIN TONB-RELATED"/>
    <property type="match status" value="1"/>
</dbReference>
<evidence type="ECO:0000256" key="1">
    <source>
        <dbReference type="SAM" id="MobiDB-lite"/>
    </source>
</evidence>
<dbReference type="Proteomes" id="UP000248840">
    <property type="component" value="Unassembled WGS sequence"/>
</dbReference>
<comment type="caution">
    <text evidence="3">The sequence shown here is derived from an EMBL/GenBank/DDBJ whole genome shotgun (WGS) entry which is preliminary data.</text>
</comment>
<evidence type="ECO:0000259" key="2">
    <source>
        <dbReference type="PROSITE" id="PS52015"/>
    </source>
</evidence>
<dbReference type="SUPFAM" id="SSF74653">
    <property type="entry name" value="TolA/TonB C-terminal domain"/>
    <property type="match status" value="1"/>
</dbReference>
<reference evidence="3 4" key="1">
    <citation type="submission" date="2018-06" db="EMBL/GenBank/DDBJ databases">
        <title>Genomic Encyclopedia of Archaeal and Bacterial Type Strains, Phase II (KMG-II): from individual species to whole genera.</title>
        <authorList>
            <person name="Goeker M."/>
        </authorList>
    </citation>
    <scope>NUCLEOTIDE SEQUENCE [LARGE SCALE GENOMIC DNA]</scope>
    <source>
        <strain evidence="3 4">DSM 25663</strain>
    </source>
</reference>
<dbReference type="InterPro" id="IPR037682">
    <property type="entry name" value="TonB_C"/>
</dbReference>
<dbReference type="Pfam" id="PF03544">
    <property type="entry name" value="TonB_C"/>
    <property type="match status" value="1"/>
</dbReference>
<feature type="compositionally biased region" description="Basic and acidic residues" evidence="1">
    <location>
        <begin position="26"/>
        <end position="41"/>
    </location>
</feature>
<evidence type="ECO:0000313" key="3">
    <source>
        <dbReference type="EMBL" id="RAR75375.1"/>
    </source>
</evidence>
<feature type="region of interest" description="Disordered" evidence="1">
    <location>
        <begin position="26"/>
        <end position="71"/>
    </location>
</feature>
<proteinExistence type="predicted"/>
<keyword evidence="4" id="KW-1185">Reference proteome</keyword>
<protein>
    <submittedName>
        <fullName evidence="3">Outer membrane transport energization protein TonB</fullName>
    </submittedName>
</protein>
<dbReference type="GO" id="GO:0055085">
    <property type="term" value="P:transmembrane transport"/>
    <property type="evidence" value="ECO:0007669"/>
    <property type="project" value="InterPro"/>
</dbReference>
<dbReference type="GO" id="GO:0031992">
    <property type="term" value="F:energy transducer activity"/>
    <property type="evidence" value="ECO:0007669"/>
    <property type="project" value="TreeGrafter"/>
</dbReference>